<evidence type="ECO:0000256" key="3">
    <source>
        <dbReference type="SAM" id="Phobius"/>
    </source>
</evidence>
<keyword evidence="3" id="KW-0472">Membrane</keyword>
<dbReference type="PANTHER" id="PTHR10943:SF1">
    <property type="entry name" value="26S PROTEASOME NON-ATPASE REGULATORY SUBUNIT 2"/>
    <property type="match status" value="1"/>
</dbReference>
<gene>
    <name evidence="4" type="ORF">CSUI_004148</name>
</gene>
<dbReference type="VEuPathDB" id="ToxoDB:CSUI_004148"/>
<dbReference type="SUPFAM" id="SSF48371">
    <property type="entry name" value="ARM repeat"/>
    <property type="match status" value="1"/>
</dbReference>
<dbReference type="OrthoDB" id="10252509at2759"/>
<proteinExistence type="predicted"/>
<keyword evidence="3" id="KW-1133">Transmembrane helix</keyword>
<evidence type="ECO:0000313" key="4">
    <source>
        <dbReference type="EMBL" id="PHJ22004.1"/>
    </source>
</evidence>
<dbReference type="RefSeq" id="XP_067923681.1">
    <property type="nucleotide sequence ID" value="XM_068064343.1"/>
</dbReference>
<name>A0A2C6L2A5_9APIC</name>
<protein>
    <submittedName>
        <fullName evidence="4">26s proteasome regulatory subunit</fullName>
    </submittedName>
</protein>
<dbReference type="GO" id="GO:0043161">
    <property type="term" value="P:proteasome-mediated ubiquitin-dependent protein catabolic process"/>
    <property type="evidence" value="ECO:0007669"/>
    <property type="project" value="TreeGrafter"/>
</dbReference>
<dbReference type="GeneID" id="94427554"/>
<dbReference type="PANTHER" id="PTHR10943">
    <property type="entry name" value="26S PROTEASOME NON-ATPASE REGULATORY SUBUNIT"/>
    <property type="match status" value="1"/>
</dbReference>
<accession>A0A2C6L2A5</accession>
<dbReference type="EMBL" id="MIGC01001887">
    <property type="protein sequence ID" value="PHJ22004.1"/>
    <property type="molecule type" value="Genomic_DNA"/>
</dbReference>
<organism evidence="4 5">
    <name type="scientific">Cystoisospora suis</name>
    <dbReference type="NCBI Taxonomy" id="483139"/>
    <lineage>
        <taxon>Eukaryota</taxon>
        <taxon>Sar</taxon>
        <taxon>Alveolata</taxon>
        <taxon>Apicomplexa</taxon>
        <taxon>Conoidasida</taxon>
        <taxon>Coccidia</taxon>
        <taxon>Eucoccidiorida</taxon>
        <taxon>Eimeriorina</taxon>
        <taxon>Sarcocystidae</taxon>
        <taxon>Cystoisospora</taxon>
    </lineage>
</organism>
<evidence type="ECO:0000256" key="2">
    <source>
        <dbReference type="ARBA" id="ARBA00022942"/>
    </source>
</evidence>
<evidence type="ECO:0000313" key="5">
    <source>
        <dbReference type="Proteomes" id="UP000221165"/>
    </source>
</evidence>
<dbReference type="InterPro" id="IPR011989">
    <property type="entry name" value="ARM-like"/>
</dbReference>
<keyword evidence="5" id="KW-1185">Reference proteome</keyword>
<feature type="transmembrane region" description="Helical" evidence="3">
    <location>
        <begin position="20"/>
        <end position="49"/>
    </location>
</feature>
<dbReference type="InterPro" id="IPR016024">
    <property type="entry name" value="ARM-type_fold"/>
</dbReference>
<dbReference type="GO" id="GO:0008540">
    <property type="term" value="C:proteasome regulatory particle, base subcomplex"/>
    <property type="evidence" value="ECO:0007669"/>
    <property type="project" value="TreeGrafter"/>
</dbReference>
<evidence type="ECO:0000256" key="1">
    <source>
        <dbReference type="ARBA" id="ARBA00022737"/>
    </source>
</evidence>
<dbReference type="GO" id="GO:0005634">
    <property type="term" value="C:nucleus"/>
    <property type="evidence" value="ECO:0007669"/>
    <property type="project" value="TreeGrafter"/>
</dbReference>
<keyword evidence="3" id="KW-0812">Transmembrane</keyword>
<dbReference type="AlphaFoldDB" id="A0A2C6L2A5"/>
<keyword evidence="1" id="KW-0677">Repeat</keyword>
<keyword evidence="2 4" id="KW-0647">Proteasome</keyword>
<comment type="caution">
    <text evidence="4">The sequence shown here is derived from an EMBL/GenBank/DDBJ whole genome shotgun (WGS) entry which is preliminary data.</text>
</comment>
<dbReference type="GO" id="GO:0034515">
    <property type="term" value="C:proteasome storage granule"/>
    <property type="evidence" value="ECO:0007669"/>
    <property type="project" value="TreeGrafter"/>
</dbReference>
<dbReference type="Proteomes" id="UP000221165">
    <property type="component" value="Unassembled WGS sequence"/>
</dbReference>
<reference evidence="4 5" key="1">
    <citation type="journal article" date="2017" name="Int. J. Parasitol.">
        <title>The genome of the protozoan parasite Cystoisospora suis and a reverse vaccinology approach to identify vaccine candidates.</title>
        <authorList>
            <person name="Palmieri N."/>
            <person name="Shrestha A."/>
            <person name="Ruttkowski B."/>
            <person name="Beck T."/>
            <person name="Vogl C."/>
            <person name="Tomley F."/>
            <person name="Blake D.P."/>
            <person name="Joachim A."/>
        </authorList>
    </citation>
    <scope>NUCLEOTIDE SEQUENCE [LARGE SCALE GENOMIC DNA]</scope>
    <source>
        <strain evidence="4 5">Wien I</strain>
    </source>
</reference>
<dbReference type="Gene3D" id="1.25.10.10">
    <property type="entry name" value="Leucine-rich Repeat Variant"/>
    <property type="match status" value="1"/>
</dbReference>
<sequence length="189" mass="21013">MRTYLIQGTTRPPRNQNLSFLSLSLSLGFLLSLVGFLRLFLFSVLYILFLLQDHFLQYADLPQRRAVPLALALHSPSRAKPGIIDTLSKLSHDVDAEVALNAIFAMGIVGAGTNNARIAALLRSLASYYCKDSNALFVIRLAQGLLYMGKGLLTINPLHSDRFLIHNVTLGCLCVILHTCLHMRHTILR</sequence>
<dbReference type="Pfam" id="PF01851">
    <property type="entry name" value="PC_rep"/>
    <property type="match status" value="1"/>
</dbReference>
<dbReference type="InterPro" id="IPR002015">
    <property type="entry name" value="Proteasome/cyclosome_rpt"/>
</dbReference>